<reference evidence="1 2" key="1">
    <citation type="journal article" date="2014" name="BMC Genomics">
        <title>Adaptive genomic structural variation in the grape powdery mildew pathogen, Erysiphe necator.</title>
        <authorList>
            <person name="Jones L."/>
            <person name="Riaz S."/>
            <person name="Morales-Cruz A."/>
            <person name="Amrine K.C."/>
            <person name="McGuire B."/>
            <person name="Gubler W.D."/>
            <person name="Walker M.A."/>
            <person name="Cantu D."/>
        </authorList>
    </citation>
    <scope>NUCLEOTIDE SEQUENCE [LARGE SCALE GENOMIC DNA]</scope>
    <source>
        <strain evidence="2">c</strain>
    </source>
</reference>
<name>A0A0B1P7I0_UNCNE</name>
<evidence type="ECO:0000313" key="1">
    <source>
        <dbReference type="EMBL" id="KHJ34657.1"/>
    </source>
</evidence>
<comment type="caution">
    <text evidence="1">The sequence shown here is derived from an EMBL/GenBank/DDBJ whole genome shotgun (WGS) entry which is preliminary data.</text>
</comment>
<gene>
    <name evidence="1" type="ORF">EV44_g3155</name>
</gene>
<dbReference type="Proteomes" id="UP000030854">
    <property type="component" value="Unassembled WGS sequence"/>
</dbReference>
<keyword evidence="2" id="KW-1185">Reference proteome</keyword>
<dbReference type="AlphaFoldDB" id="A0A0B1P7I0"/>
<protein>
    <submittedName>
        <fullName evidence="1">Uncharacterized protein</fullName>
    </submittedName>
</protein>
<organism evidence="1 2">
    <name type="scientific">Uncinula necator</name>
    <name type="common">Grape powdery mildew</name>
    <dbReference type="NCBI Taxonomy" id="52586"/>
    <lineage>
        <taxon>Eukaryota</taxon>
        <taxon>Fungi</taxon>
        <taxon>Dikarya</taxon>
        <taxon>Ascomycota</taxon>
        <taxon>Pezizomycotina</taxon>
        <taxon>Leotiomycetes</taxon>
        <taxon>Erysiphales</taxon>
        <taxon>Erysiphaceae</taxon>
        <taxon>Erysiphe</taxon>
    </lineage>
</organism>
<evidence type="ECO:0000313" key="2">
    <source>
        <dbReference type="Proteomes" id="UP000030854"/>
    </source>
</evidence>
<dbReference type="HOGENOM" id="CLU_1579669_0_0_1"/>
<proteinExistence type="predicted"/>
<accession>A0A0B1P7I0</accession>
<dbReference type="EMBL" id="JNVN01000762">
    <property type="protein sequence ID" value="KHJ34657.1"/>
    <property type="molecule type" value="Genomic_DNA"/>
</dbReference>
<dbReference type="STRING" id="52586.A0A0B1P7I0"/>
<sequence>MSRFGNGHRNDARICKNKNRDANYWKRVYEYPYLNDQERLLAHLKGIDGLSWKDIVARFNEKMGLELRQPALQMRLTRLAFRMDRLWKEENLQKTKEMSFPKSQTSNPSHPTFDQKFTRDKSFFPQSVDTAAPNGPASNLGSFSEVNENPSYFLTIPSQAPHVNYLSYN</sequence>